<feature type="transmembrane region" description="Helical" evidence="1">
    <location>
        <begin position="373"/>
        <end position="395"/>
    </location>
</feature>
<organism evidence="2 3">
    <name type="scientific">Trichomonas vaginalis (strain ATCC PRA-98 / G3)</name>
    <dbReference type="NCBI Taxonomy" id="412133"/>
    <lineage>
        <taxon>Eukaryota</taxon>
        <taxon>Metamonada</taxon>
        <taxon>Parabasalia</taxon>
        <taxon>Trichomonadida</taxon>
        <taxon>Trichomonadidae</taxon>
        <taxon>Trichomonas</taxon>
    </lineage>
</organism>
<dbReference type="VEuPathDB" id="TrichDB:TVAGG3_0804590"/>
<dbReference type="OrthoDB" id="10469811at2759"/>
<dbReference type="InParanoid" id="A2DW70"/>
<sequence>MVELPPNPKDLNEYGKFAFLNEMHTMASQIVQYVKGDDQATALINSAIEAIEGERQTLRGSFRGNYTRPESKNVISLIMRCSELYLQSGIWYDMCRANIRLAADAKENENFLDDVRNCFNSPDLTERYVISSPIIELTLTRIEMMKFFESEQIELYKGPEPGQHEHLTNFEFSSDDSDDSADRFNKAEIDERYVDLDKLVLDDHDYLLARENQAWAVLREIRFLGSLACLIYYIIHIALIAYVCAVTRRRKSFSVCANLGTAIIMFMIEVVSLRTCLIACCRPDNPIECIYPGLELYVTEYVTAIFASIIMAIGCIVDREHLHTILLVLTIHHWVSLIWPLCTQFIFTKTYHRVERKFRWIRIKFFTTKWWTVYRVVSFILFTPSVPGIETILFSKLRNMPTVTKMAPQQLIDL</sequence>
<keyword evidence="3" id="KW-1185">Reference proteome</keyword>
<dbReference type="RefSeq" id="XP_001327594.1">
    <property type="nucleotide sequence ID" value="XM_001327559.1"/>
</dbReference>
<keyword evidence="1" id="KW-1133">Transmembrane helix</keyword>
<gene>
    <name evidence="2" type="ORF">TVAG_224470</name>
</gene>
<name>A2DW70_TRIV3</name>
<protein>
    <submittedName>
        <fullName evidence="2">Uncharacterized protein</fullName>
    </submittedName>
</protein>
<feature type="transmembrane region" description="Helical" evidence="1">
    <location>
        <begin position="223"/>
        <end position="245"/>
    </location>
</feature>
<proteinExistence type="predicted"/>
<keyword evidence="1" id="KW-0812">Transmembrane</keyword>
<evidence type="ECO:0000313" key="2">
    <source>
        <dbReference type="EMBL" id="EAY15371.1"/>
    </source>
</evidence>
<dbReference type="AlphaFoldDB" id="A2DW70"/>
<evidence type="ECO:0000256" key="1">
    <source>
        <dbReference type="SAM" id="Phobius"/>
    </source>
</evidence>
<dbReference type="VEuPathDB" id="TrichDB:TVAG_224470"/>
<dbReference type="EMBL" id="DS113257">
    <property type="protein sequence ID" value="EAY15371.1"/>
    <property type="molecule type" value="Genomic_DNA"/>
</dbReference>
<keyword evidence="1" id="KW-0472">Membrane</keyword>
<feature type="transmembrane region" description="Helical" evidence="1">
    <location>
        <begin position="324"/>
        <end position="347"/>
    </location>
</feature>
<feature type="transmembrane region" description="Helical" evidence="1">
    <location>
        <begin position="301"/>
        <end position="317"/>
    </location>
</feature>
<accession>A2DW70</accession>
<reference evidence="2" key="1">
    <citation type="submission" date="2006-10" db="EMBL/GenBank/DDBJ databases">
        <authorList>
            <person name="Amadeo P."/>
            <person name="Zhao Q."/>
            <person name="Wortman J."/>
            <person name="Fraser-Liggett C."/>
            <person name="Carlton J."/>
        </authorList>
    </citation>
    <scope>NUCLEOTIDE SEQUENCE</scope>
    <source>
        <strain evidence="2">G3</strain>
    </source>
</reference>
<dbReference type="Proteomes" id="UP000001542">
    <property type="component" value="Unassembled WGS sequence"/>
</dbReference>
<dbReference type="KEGG" id="tva:4773374"/>
<evidence type="ECO:0000313" key="3">
    <source>
        <dbReference type="Proteomes" id="UP000001542"/>
    </source>
</evidence>
<reference evidence="2" key="2">
    <citation type="journal article" date="2007" name="Science">
        <title>Draft genome sequence of the sexually transmitted pathogen Trichomonas vaginalis.</title>
        <authorList>
            <person name="Carlton J.M."/>
            <person name="Hirt R.P."/>
            <person name="Silva J.C."/>
            <person name="Delcher A.L."/>
            <person name="Schatz M."/>
            <person name="Zhao Q."/>
            <person name="Wortman J.R."/>
            <person name="Bidwell S.L."/>
            <person name="Alsmark U.C.M."/>
            <person name="Besteiro S."/>
            <person name="Sicheritz-Ponten T."/>
            <person name="Noel C.J."/>
            <person name="Dacks J.B."/>
            <person name="Foster P.G."/>
            <person name="Simillion C."/>
            <person name="Van de Peer Y."/>
            <person name="Miranda-Saavedra D."/>
            <person name="Barton G.J."/>
            <person name="Westrop G.D."/>
            <person name="Mueller S."/>
            <person name="Dessi D."/>
            <person name="Fiori P.L."/>
            <person name="Ren Q."/>
            <person name="Paulsen I."/>
            <person name="Zhang H."/>
            <person name="Bastida-Corcuera F.D."/>
            <person name="Simoes-Barbosa A."/>
            <person name="Brown M.T."/>
            <person name="Hayes R.D."/>
            <person name="Mukherjee M."/>
            <person name="Okumura C.Y."/>
            <person name="Schneider R."/>
            <person name="Smith A.J."/>
            <person name="Vanacova S."/>
            <person name="Villalvazo M."/>
            <person name="Haas B.J."/>
            <person name="Pertea M."/>
            <person name="Feldblyum T.V."/>
            <person name="Utterback T.R."/>
            <person name="Shu C.L."/>
            <person name="Osoegawa K."/>
            <person name="de Jong P.J."/>
            <person name="Hrdy I."/>
            <person name="Horvathova L."/>
            <person name="Zubacova Z."/>
            <person name="Dolezal P."/>
            <person name="Malik S.B."/>
            <person name="Logsdon J.M. Jr."/>
            <person name="Henze K."/>
            <person name="Gupta A."/>
            <person name="Wang C.C."/>
            <person name="Dunne R.L."/>
            <person name="Upcroft J.A."/>
            <person name="Upcroft P."/>
            <person name="White O."/>
            <person name="Salzberg S.L."/>
            <person name="Tang P."/>
            <person name="Chiu C.-H."/>
            <person name="Lee Y.-S."/>
            <person name="Embley T.M."/>
            <person name="Coombs G.H."/>
            <person name="Mottram J.C."/>
            <person name="Tachezy J."/>
            <person name="Fraser-Liggett C.M."/>
            <person name="Johnson P.J."/>
        </authorList>
    </citation>
    <scope>NUCLEOTIDE SEQUENCE [LARGE SCALE GENOMIC DNA]</scope>
    <source>
        <strain evidence="2">G3</strain>
    </source>
</reference>